<feature type="compositionally biased region" description="Basic and acidic residues" evidence="1">
    <location>
        <begin position="321"/>
        <end position="337"/>
    </location>
</feature>
<keyword evidence="2" id="KW-0812">Transmembrane</keyword>
<organism evidence="4 5">
    <name type="scientific">Clytia hemisphaerica</name>
    <dbReference type="NCBI Taxonomy" id="252671"/>
    <lineage>
        <taxon>Eukaryota</taxon>
        <taxon>Metazoa</taxon>
        <taxon>Cnidaria</taxon>
        <taxon>Hydrozoa</taxon>
        <taxon>Hydroidolina</taxon>
        <taxon>Leptothecata</taxon>
        <taxon>Obeliida</taxon>
        <taxon>Clytiidae</taxon>
        <taxon>Clytia</taxon>
    </lineage>
</organism>
<keyword evidence="2" id="KW-0472">Membrane</keyword>
<evidence type="ECO:0000256" key="2">
    <source>
        <dbReference type="SAM" id="Phobius"/>
    </source>
</evidence>
<accession>A0A7M5XA57</accession>
<dbReference type="AlphaFoldDB" id="A0A7M5XA57"/>
<dbReference type="PANTHER" id="PTHR28581">
    <property type="entry name" value="CONSORTIN"/>
    <property type="match status" value="1"/>
</dbReference>
<dbReference type="PANTHER" id="PTHR28581:SF2">
    <property type="entry name" value="NUTRITIONALLY-REGULATED ADIPOSE AND CARDIAC ENRICHED PROTEIN HOMOLOG ISOFORM X1"/>
    <property type="match status" value="1"/>
</dbReference>
<proteinExistence type="predicted"/>
<dbReference type="OrthoDB" id="9946233at2759"/>
<dbReference type="GO" id="GO:0005886">
    <property type="term" value="C:plasma membrane"/>
    <property type="evidence" value="ECO:0007669"/>
    <property type="project" value="TreeGrafter"/>
</dbReference>
<dbReference type="SUPFAM" id="SSF48452">
    <property type="entry name" value="TPR-like"/>
    <property type="match status" value="2"/>
</dbReference>
<dbReference type="Pfam" id="PF13424">
    <property type="entry name" value="TPR_12"/>
    <property type="match status" value="1"/>
</dbReference>
<feature type="compositionally biased region" description="Basic and acidic residues" evidence="1">
    <location>
        <begin position="274"/>
        <end position="287"/>
    </location>
</feature>
<evidence type="ECO:0000259" key="3">
    <source>
        <dbReference type="Pfam" id="PF22883"/>
    </source>
</evidence>
<evidence type="ECO:0000256" key="1">
    <source>
        <dbReference type="SAM" id="MobiDB-lite"/>
    </source>
</evidence>
<feature type="transmembrane region" description="Helical" evidence="2">
    <location>
        <begin position="362"/>
        <end position="384"/>
    </location>
</feature>
<dbReference type="RefSeq" id="XP_066935788.1">
    <property type="nucleotide sequence ID" value="XM_067079687.1"/>
</dbReference>
<feature type="domain" description="Consortin N-terminal" evidence="3">
    <location>
        <begin position="112"/>
        <end position="152"/>
    </location>
</feature>
<dbReference type="InterPro" id="IPR042318">
    <property type="entry name" value="Consortin"/>
</dbReference>
<reference evidence="4" key="1">
    <citation type="submission" date="2021-01" db="UniProtKB">
        <authorList>
            <consortium name="EnsemblMetazoa"/>
        </authorList>
    </citation>
    <scope>IDENTIFICATION</scope>
</reference>
<name>A0A7M5XA57_9CNID</name>
<dbReference type="GO" id="GO:0005802">
    <property type="term" value="C:trans-Golgi network"/>
    <property type="evidence" value="ECO:0007669"/>
    <property type="project" value="InterPro"/>
</dbReference>
<sequence>MADEIQNVMEITKEEEEQKSKNESDENKPKLSRHESLKEFLVMTDEKGDKITLEDTGIDDLISKETAELTDNERMFLYEKAMSFRGLGSNNHALLCFLGCLKGLKPSSKSKFTMLPQCMTHISEIYATAGDYQRAVEFMQGTKLYYETAIIESGLQVDKYKELSSENYSPLDFDPCLDEAKRANEYERLANSCLEQQKFQLALEYCGKATKLRQKAYGDEHPLTIKSLDLFTLIYAEMGKSQYSEAMNKVGDIVKQYKIESEQAQKKAVQADASSEKDNNETTKKTEDSDDSTAAGDINLDGTKGDQDKDNDENNIETNDQNEKTDGNKKQQVHFEENPTNQDNTEQHTPEISLLNEITPKMFFIVFLISSLSAVFATVSWCIYTDSTICPTRGYFYAKAKYLYYYYWVTTDPDVNLY</sequence>
<dbReference type="Pfam" id="PF22883">
    <property type="entry name" value="Consortin_N"/>
    <property type="match status" value="1"/>
</dbReference>
<dbReference type="InterPro" id="IPR011990">
    <property type="entry name" value="TPR-like_helical_dom_sf"/>
</dbReference>
<feature type="region of interest" description="Disordered" evidence="1">
    <location>
        <begin position="1"/>
        <end position="35"/>
    </location>
</feature>
<evidence type="ECO:0000313" key="5">
    <source>
        <dbReference type="Proteomes" id="UP000594262"/>
    </source>
</evidence>
<dbReference type="GO" id="GO:0042998">
    <property type="term" value="P:positive regulation of Golgi to plasma membrane protein transport"/>
    <property type="evidence" value="ECO:0007669"/>
    <property type="project" value="TreeGrafter"/>
</dbReference>
<dbReference type="EnsemblMetazoa" id="CLYHEMT020097.1">
    <property type="protein sequence ID" value="CLYHEMP020097.1"/>
    <property type="gene ID" value="CLYHEMG020097"/>
</dbReference>
<dbReference type="GO" id="GO:0030133">
    <property type="term" value="C:transport vesicle"/>
    <property type="evidence" value="ECO:0007669"/>
    <property type="project" value="TreeGrafter"/>
</dbReference>
<dbReference type="GeneID" id="136823498"/>
<feature type="region of interest" description="Disordered" evidence="1">
    <location>
        <begin position="267"/>
        <end position="348"/>
    </location>
</feature>
<dbReference type="GO" id="GO:0071253">
    <property type="term" value="F:connexin binding"/>
    <property type="evidence" value="ECO:0007669"/>
    <property type="project" value="InterPro"/>
</dbReference>
<dbReference type="Gene3D" id="1.25.40.10">
    <property type="entry name" value="Tetratricopeptide repeat domain"/>
    <property type="match status" value="1"/>
</dbReference>
<dbReference type="InterPro" id="IPR054132">
    <property type="entry name" value="Consortin_N"/>
</dbReference>
<dbReference type="Proteomes" id="UP000594262">
    <property type="component" value="Unplaced"/>
</dbReference>
<keyword evidence="2" id="KW-1133">Transmembrane helix</keyword>
<evidence type="ECO:0000313" key="4">
    <source>
        <dbReference type="EnsemblMetazoa" id="CLYHEMP020097.1"/>
    </source>
</evidence>
<feature type="compositionally biased region" description="Basic and acidic residues" evidence="1">
    <location>
        <begin position="16"/>
        <end position="35"/>
    </location>
</feature>
<protein>
    <recommendedName>
        <fullName evidence="3">Consortin N-terminal domain-containing protein</fullName>
    </recommendedName>
</protein>
<keyword evidence="5" id="KW-1185">Reference proteome</keyword>